<sequence>MVSESLTPRKTSGVLPSLRPRSRKSYIHKVVSTSYVDIYFMSTKRESCELCKTMCKVRKPVFEYVSEYCRYLLNGMRYNHAVQCKIKKKSSPPELWGFTDPWPKKAVGPLQISRPVTCMLETDVDQKIDM</sequence>
<proteinExistence type="predicted"/>
<accession>A0A915K543</accession>
<name>A0A915K543_ROMCU</name>
<dbReference type="Proteomes" id="UP000887565">
    <property type="component" value="Unplaced"/>
</dbReference>
<dbReference type="WBParaSite" id="nRc.2.0.1.t32970-RA">
    <property type="protein sequence ID" value="nRc.2.0.1.t32970-RA"/>
    <property type="gene ID" value="nRc.2.0.1.g32970"/>
</dbReference>
<protein>
    <submittedName>
        <fullName evidence="2">Uncharacterized protein</fullName>
    </submittedName>
</protein>
<reference evidence="2" key="1">
    <citation type="submission" date="2022-11" db="UniProtKB">
        <authorList>
            <consortium name="WormBaseParasite"/>
        </authorList>
    </citation>
    <scope>IDENTIFICATION</scope>
</reference>
<organism evidence="1 2">
    <name type="scientific">Romanomermis culicivorax</name>
    <name type="common">Nematode worm</name>
    <dbReference type="NCBI Taxonomy" id="13658"/>
    <lineage>
        <taxon>Eukaryota</taxon>
        <taxon>Metazoa</taxon>
        <taxon>Ecdysozoa</taxon>
        <taxon>Nematoda</taxon>
        <taxon>Enoplea</taxon>
        <taxon>Dorylaimia</taxon>
        <taxon>Mermithida</taxon>
        <taxon>Mermithoidea</taxon>
        <taxon>Mermithidae</taxon>
        <taxon>Romanomermis</taxon>
    </lineage>
</organism>
<evidence type="ECO:0000313" key="2">
    <source>
        <dbReference type="WBParaSite" id="nRc.2.0.1.t32970-RA"/>
    </source>
</evidence>
<keyword evidence="1" id="KW-1185">Reference proteome</keyword>
<dbReference type="AlphaFoldDB" id="A0A915K543"/>
<evidence type="ECO:0000313" key="1">
    <source>
        <dbReference type="Proteomes" id="UP000887565"/>
    </source>
</evidence>